<name>A0ACC2GR47_DALPE</name>
<comment type="caution">
    <text evidence="1">The sequence shown here is derived from an EMBL/GenBank/DDBJ whole genome shotgun (WGS) entry which is preliminary data.</text>
</comment>
<gene>
    <name evidence="1" type="ORF">DPEC_G00125190</name>
</gene>
<evidence type="ECO:0000313" key="1">
    <source>
        <dbReference type="EMBL" id="KAJ8006144.1"/>
    </source>
</evidence>
<dbReference type="EMBL" id="CM055737">
    <property type="protein sequence ID" value="KAJ8006144.1"/>
    <property type="molecule type" value="Genomic_DNA"/>
</dbReference>
<dbReference type="Proteomes" id="UP001157502">
    <property type="component" value="Chromosome 10"/>
</dbReference>
<keyword evidence="2" id="KW-1185">Reference proteome</keyword>
<evidence type="ECO:0000313" key="2">
    <source>
        <dbReference type="Proteomes" id="UP001157502"/>
    </source>
</evidence>
<sequence>MIIASVGRSMPSRALSLFPIAPALNSRVPQAASPHPSGRVSGSASPCRYADEPRPYRNLRAACTSSDSSQRLGFRRLTAFYCLCPLR</sequence>
<organism evidence="1 2">
    <name type="scientific">Dallia pectoralis</name>
    <name type="common">Alaska blackfish</name>
    <dbReference type="NCBI Taxonomy" id="75939"/>
    <lineage>
        <taxon>Eukaryota</taxon>
        <taxon>Metazoa</taxon>
        <taxon>Chordata</taxon>
        <taxon>Craniata</taxon>
        <taxon>Vertebrata</taxon>
        <taxon>Euteleostomi</taxon>
        <taxon>Actinopterygii</taxon>
        <taxon>Neopterygii</taxon>
        <taxon>Teleostei</taxon>
        <taxon>Protacanthopterygii</taxon>
        <taxon>Esociformes</taxon>
        <taxon>Umbridae</taxon>
        <taxon>Dallia</taxon>
    </lineage>
</organism>
<protein>
    <submittedName>
        <fullName evidence="1">Uncharacterized protein</fullName>
    </submittedName>
</protein>
<reference evidence="1" key="1">
    <citation type="submission" date="2021-05" db="EMBL/GenBank/DDBJ databases">
        <authorList>
            <person name="Pan Q."/>
            <person name="Jouanno E."/>
            <person name="Zahm M."/>
            <person name="Klopp C."/>
            <person name="Cabau C."/>
            <person name="Louis A."/>
            <person name="Berthelot C."/>
            <person name="Parey E."/>
            <person name="Roest Crollius H."/>
            <person name="Montfort J."/>
            <person name="Robinson-Rechavi M."/>
            <person name="Bouchez O."/>
            <person name="Lampietro C."/>
            <person name="Lopez Roques C."/>
            <person name="Donnadieu C."/>
            <person name="Postlethwait J."/>
            <person name="Bobe J."/>
            <person name="Dillon D."/>
            <person name="Chandos A."/>
            <person name="von Hippel F."/>
            <person name="Guiguen Y."/>
        </authorList>
    </citation>
    <scope>NUCLEOTIDE SEQUENCE</scope>
    <source>
        <strain evidence="1">YG-Jan2019</strain>
    </source>
</reference>
<accession>A0ACC2GR47</accession>
<proteinExistence type="predicted"/>